<dbReference type="Proteomes" id="UP000326178">
    <property type="component" value="Chromosome"/>
</dbReference>
<dbReference type="PANTHER" id="PTHR22946">
    <property type="entry name" value="DIENELACTONE HYDROLASE DOMAIN-CONTAINING PROTEIN-RELATED"/>
    <property type="match status" value="1"/>
</dbReference>
<dbReference type="KEGG" id="snk:CP967_26845"/>
<evidence type="ECO:0000256" key="1">
    <source>
        <dbReference type="ARBA" id="ARBA00008645"/>
    </source>
</evidence>
<sequence>MVHGVLPAFHGLLREELTFPLSRENSAARDFGTWRAGARAAVHGLLLRPPGADAPFEPVTLDAHPRAGYTARTVEFALTRYSRTRGSLLLPDGPGPFPAVLVLHDHGSEFTIGREKAVRPWAAPDRLARATAWTARYYGGRFTGDELASRGYAVLAVDTLGWGDRGPLTYAGQQALAANLLQLGTSPAGLAAHEDHRAAAFLASLPQVDEHRVGALGFSMGAYRAWQLSALSDDIRAAAAIGWMTTLRHLMTPGNNALRGQSAFHTLHPGLSRLLDIPDVASLAAPKPALFLTGGADPLFPPAGAAAAYAKLRPVWASQDATDRLTTEIWPGQGHTFGTGMQEAVYDWLDRWVGGGGSRGRV</sequence>
<dbReference type="GO" id="GO:0016787">
    <property type="term" value="F:hydrolase activity"/>
    <property type="evidence" value="ECO:0007669"/>
    <property type="project" value="UniProtKB-KW"/>
</dbReference>
<dbReference type="InterPro" id="IPR029058">
    <property type="entry name" value="AB_hydrolase_fold"/>
</dbReference>
<dbReference type="Gene3D" id="3.40.50.1820">
    <property type="entry name" value="alpha/beta hydrolase"/>
    <property type="match status" value="1"/>
</dbReference>
<accession>A0A5J6FKR9</accession>
<keyword evidence="2" id="KW-0378">Hydrolase</keyword>
<evidence type="ECO:0000313" key="3">
    <source>
        <dbReference type="Proteomes" id="UP000326178"/>
    </source>
</evidence>
<dbReference type="InterPro" id="IPR050261">
    <property type="entry name" value="FrsA_esterase"/>
</dbReference>
<dbReference type="Pfam" id="PF12715">
    <property type="entry name" value="Abhydrolase_7"/>
    <property type="match status" value="1"/>
</dbReference>
<evidence type="ECO:0000313" key="2">
    <source>
        <dbReference type="EMBL" id="QEU76793.1"/>
    </source>
</evidence>
<organism evidence="2 3">
    <name type="scientific">Streptomyces nitrosporeus</name>
    <dbReference type="NCBI Taxonomy" id="28894"/>
    <lineage>
        <taxon>Bacteria</taxon>
        <taxon>Bacillati</taxon>
        <taxon>Actinomycetota</taxon>
        <taxon>Actinomycetes</taxon>
        <taxon>Kitasatosporales</taxon>
        <taxon>Streptomycetaceae</taxon>
        <taxon>Streptomyces</taxon>
    </lineage>
</organism>
<dbReference type="AlphaFoldDB" id="A0A5J6FKR9"/>
<name>A0A5J6FKR9_9ACTN</name>
<protein>
    <submittedName>
        <fullName evidence="2">Hydrolase</fullName>
    </submittedName>
</protein>
<dbReference type="InterPro" id="IPR025890">
    <property type="entry name" value="Abhydrolase_bac"/>
</dbReference>
<dbReference type="OrthoDB" id="9805123at2"/>
<comment type="similarity">
    <text evidence="1">Belongs to the AB hydrolase superfamily.</text>
</comment>
<reference evidence="2 3" key="1">
    <citation type="submission" date="2017-09" db="EMBL/GenBank/DDBJ databases">
        <authorList>
            <person name="Lee N."/>
            <person name="Cho B.-K."/>
        </authorList>
    </citation>
    <scope>NUCLEOTIDE SEQUENCE [LARGE SCALE GENOMIC DNA]</scope>
    <source>
        <strain evidence="2 3">ATCC 12769</strain>
    </source>
</reference>
<dbReference type="SUPFAM" id="SSF53474">
    <property type="entry name" value="alpha/beta-Hydrolases"/>
    <property type="match status" value="1"/>
</dbReference>
<keyword evidence="3" id="KW-1185">Reference proteome</keyword>
<gene>
    <name evidence="2" type="ORF">CP967_26845</name>
</gene>
<proteinExistence type="inferred from homology"/>
<dbReference type="PANTHER" id="PTHR22946:SF8">
    <property type="entry name" value="ACETYL XYLAN ESTERASE DOMAIN-CONTAINING PROTEIN"/>
    <property type="match status" value="1"/>
</dbReference>
<dbReference type="EMBL" id="CP023702">
    <property type="protein sequence ID" value="QEU76793.1"/>
    <property type="molecule type" value="Genomic_DNA"/>
</dbReference>